<protein>
    <submittedName>
        <fullName evidence="5">Lipoamide acyltransferase</fullName>
    </submittedName>
</protein>
<comment type="cofactor">
    <cofactor evidence="1">
        <name>(R)-lipoate</name>
        <dbReference type="ChEBI" id="CHEBI:83088"/>
    </cofactor>
</comment>
<evidence type="ECO:0000313" key="5">
    <source>
        <dbReference type="EMBL" id="KYN05156.1"/>
    </source>
</evidence>
<keyword evidence="3 5" id="KW-0012">Acyltransferase</keyword>
<organism evidence="5 6">
    <name type="scientific">Cyphomyrmex costatus</name>
    <dbReference type="NCBI Taxonomy" id="456900"/>
    <lineage>
        <taxon>Eukaryota</taxon>
        <taxon>Metazoa</taxon>
        <taxon>Ecdysozoa</taxon>
        <taxon>Arthropoda</taxon>
        <taxon>Hexapoda</taxon>
        <taxon>Insecta</taxon>
        <taxon>Pterygota</taxon>
        <taxon>Neoptera</taxon>
        <taxon>Endopterygota</taxon>
        <taxon>Hymenoptera</taxon>
        <taxon>Apocrita</taxon>
        <taxon>Aculeata</taxon>
        <taxon>Formicoidea</taxon>
        <taxon>Formicidae</taxon>
        <taxon>Myrmicinae</taxon>
        <taxon>Cyphomyrmex</taxon>
    </lineage>
</organism>
<dbReference type="Pfam" id="PF00198">
    <property type="entry name" value="2-oxoacid_dh"/>
    <property type="match status" value="1"/>
</dbReference>
<dbReference type="GO" id="GO:0031405">
    <property type="term" value="F:lipoic acid binding"/>
    <property type="evidence" value="ECO:0007669"/>
    <property type="project" value="TreeGrafter"/>
</dbReference>
<reference evidence="5 6" key="1">
    <citation type="submission" date="2016-03" db="EMBL/GenBank/DDBJ databases">
        <title>Cyphomyrmex costatus WGS genome.</title>
        <authorList>
            <person name="Nygaard S."/>
            <person name="Hu H."/>
            <person name="Boomsma J."/>
            <person name="Zhang G."/>
        </authorList>
    </citation>
    <scope>NUCLEOTIDE SEQUENCE [LARGE SCALE GENOMIC DNA]</scope>
    <source>
        <strain evidence="5">MS0001</strain>
        <tissue evidence="5">Whole body</tissue>
    </source>
</reference>
<feature type="domain" description="2-oxoacid dehydrogenase acyltransferase catalytic" evidence="4">
    <location>
        <begin position="49"/>
        <end position="180"/>
    </location>
</feature>
<dbReference type="PANTHER" id="PTHR43178:SF5">
    <property type="entry name" value="LIPOAMIDE ACYLTRANSFERASE COMPONENT OF BRANCHED-CHAIN ALPHA-KETO ACID DEHYDROGENASE COMPLEX, MITOCHONDRIAL"/>
    <property type="match status" value="1"/>
</dbReference>
<evidence type="ECO:0000256" key="1">
    <source>
        <dbReference type="ARBA" id="ARBA00001938"/>
    </source>
</evidence>
<dbReference type="EMBL" id="KQ977171">
    <property type="protein sequence ID" value="KYN05156.1"/>
    <property type="molecule type" value="Genomic_DNA"/>
</dbReference>
<keyword evidence="6" id="KW-1185">Reference proteome</keyword>
<dbReference type="AlphaFoldDB" id="A0A195CWW0"/>
<dbReference type="Gene3D" id="3.30.559.10">
    <property type="entry name" value="Chloramphenicol acetyltransferase-like domain"/>
    <property type="match status" value="1"/>
</dbReference>
<dbReference type="Proteomes" id="UP000078542">
    <property type="component" value="Unassembled WGS sequence"/>
</dbReference>
<dbReference type="InterPro" id="IPR023213">
    <property type="entry name" value="CAT-like_dom_sf"/>
</dbReference>
<dbReference type="PANTHER" id="PTHR43178">
    <property type="entry name" value="DIHYDROLIPOAMIDE ACETYLTRANSFERASE COMPONENT OF PYRUVATE DEHYDROGENASE COMPLEX"/>
    <property type="match status" value="1"/>
</dbReference>
<dbReference type="GO" id="GO:0005739">
    <property type="term" value="C:mitochondrion"/>
    <property type="evidence" value="ECO:0007669"/>
    <property type="project" value="TreeGrafter"/>
</dbReference>
<keyword evidence="2 5" id="KW-0808">Transferase</keyword>
<proteinExistence type="predicted"/>
<dbReference type="STRING" id="456900.A0A195CWW0"/>
<dbReference type="InterPro" id="IPR050743">
    <property type="entry name" value="2-oxoacid_DH_E2_comp"/>
</dbReference>
<gene>
    <name evidence="5" type="ORF">ALC62_03956</name>
</gene>
<dbReference type="GO" id="GO:0016407">
    <property type="term" value="F:acetyltransferase activity"/>
    <property type="evidence" value="ECO:0007669"/>
    <property type="project" value="TreeGrafter"/>
</dbReference>
<dbReference type="SUPFAM" id="SSF52777">
    <property type="entry name" value="CoA-dependent acyltransferases"/>
    <property type="match status" value="1"/>
</dbReference>
<name>A0A195CWW0_9HYME</name>
<evidence type="ECO:0000256" key="3">
    <source>
        <dbReference type="ARBA" id="ARBA00023315"/>
    </source>
</evidence>
<dbReference type="InterPro" id="IPR001078">
    <property type="entry name" value="2-oxoacid_DH_actylTfrase"/>
</dbReference>
<accession>A0A195CWW0</accession>
<evidence type="ECO:0000259" key="4">
    <source>
        <dbReference type="Pfam" id="PF00198"/>
    </source>
</evidence>
<evidence type="ECO:0000256" key="2">
    <source>
        <dbReference type="ARBA" id="ARBA00022679"/>
    </source>
</evidence>
<sequence length="191" mass="21774">MRKFSEALYAIIHRRSTDPVRKCHKRRSLSLLIGVNCESKNGTTTSLAYSIPYFVYSDECNVDQVMYCRNDMKDSLMERGISLTFMPFLIKTASRALEQYSQLNAWVDEKIQQLQFLDNHNVDIAIDTSNGLVVPNIENVQNLSIFAIAQELNRLQQCGSKASISYPDVSYTTFTLSNIDVVSADIWKNKL</sequence>
<evidence type="ECO:0000313" key="6">
    <source>
        <dbReference type="Proteomes" id="UP000078542"/>
    </source>
</evidence>